<reference evidence="2 3" key="1">
    <citation type="submission" date="2015-12" db="EMBL/GenBank/DDBJ databases">
        <title>Draft genome sequence of Moniliophthora roreri, the causal agent of frosty pod rot of cacao.</title>
        <authorList>
            <person name="Aime M.C."/>
            <person name="Diaz-Valderrama J.R."/>
            <person name="Kijpornyongpan T."/>
            <person name="Phillips-Mora W."/>
        </authorList>
    </citation>
    <scope>NUCLEOTIDE SEQUENCE [LARGE SCALE GENOMIC DNA]</scope>
    <source>
        <strain evidence="2 3">MCA 2952</strain>
    </source>
</reference>
<proteinExistence type="predicted"/>
<dbReference type="PRINTS" id="PR01217">
    <property type="entry name" value="PRICHEXTENSN"/>
</dbReference>
<organism evidence="2 3">
    <name type="scientific">Moniliophthora roreri</name>
    <name type="common">Frosty pod rot fungus</name>
    <name type="synonym">Monilia roreri</name>
    <dbReference type="NCBI Taxonomy" id="221103"/>
    <lineage>
        <taxon>Eukaryota</taxon>
        <taxon>Fungi</taxon>
        <taxon>Dikarya</taxon>
        <taxon>Basidiomycota</taxon>
        <taxon>Agaricomycotina</taxon>
        <taxon>Agaricomycetes</taxon>
        <taxon>Agaricomycetidae</taxon>
        <taxon>Agaricales</taxon>
        <taxon>Marasmiineae</taxon>
        <taxon>Marasmiaceae</taxon>
        <taxon>Moniliophthora</taxon>
    </lineage>
</organism>
<feature type="compositionally biased region" description="Pro residues" evidence="1">
    <location>
        <begin position="41"/>
        <end position="88"/>
    </location>
</feature>
<protein>
    <submittedName>
        <fullName evidence="2">Uncharacterized protein</fullName>
    </submittedName>
</protein>
<evidence type="ECO:0000313" key="2">
    <source>
        <dbReference type="EMBL" id="KTB27776.1"/>
    </source>
</evidence>
<dbReference type="AlphaFoldDB" id="A0A0W0EUJ9"/>
<dbReference type="Proteomes" id="UP000054988">
    <property type="component" value="Unassembled WGS sequence"/>
</dbReference>
<comment type="caution">
    <text evidence="2">The sequence shown here is derived from an EMBL/GenBank/DDBJ whole genome shotgun (WGS) entry which is preliminary data.</text>
</comment>
<dbReference type="EMBL" id="LATX01002519">
    <property type="protein sequence ID" value="KTB27776.1"/>
    <property type="molecule type" value="Genomic_DNA"/>
</dbReference>
<gene>
    <name evidence="2" type="ORF">WG66_19563</name>
</gene>
<evidence type="ECO:0000313" key="3">
    <source>
        <dbReference type="Proteomes" id="UP000054988"/>
    </source>
</evidence>
<accession>A0A0W0EUJ9</accession>
<feature type="region of interest" description="Disordered" evidence="1">
    <location>
        <begin position="33"/>
        <end position="88"/>
    </location>
</feature>
<sequence length="88" mass="9590">MPFRMLGGCLTIISTDRDWQNLHRGSGWKVVYRGEKYQQLEPPPESPPHPPPPPPSPPTPLPPPSYPPAPPPPPPPPLPPPPPKSPPL</sequence>
<name>A0A0W0EUJ9_MONRR</name>
<evidence type="ECO:0000256" key="1">
    <source>
        <dbReference type="SAM" id="MobiDB-lite"/>
    </source>
</evidence>